<gene>
    <name evidence="2" type="ORF">MM59RIKEN_08020</name>
</gene>
<feature type="transmembrane region" description="Helical" evidence="1">
    <location>
        <begin position="40"/>
        <end position="63"/>
    </location>
</feature>
<dbReference type="AlphaFoldDB" id="A0A810QG46"/>
<dbReference type="KEGG" id="pfaa:MM59RIKEN_08020"/>
<proteinExistence type="predicted"/>
<feature type="transmembrane region" description="Helical" evidence="1">
    <location>
        <begin position="6"/>
        <end position="28"/>
    </location>
</feature>
<evidence type="ECO:0000313" key="2">
    <source>
        <dbReference type="EMBL" id="BCK83483.1"/>
    </source>
</evidence>
<organism evidence="2 3">
    <name type="scientific">Pusillibacter faecalis</name>
    <dbReference type="NCBI Taxonomy" id="2714358"/>
    <lineage>
        <taxon>Bacteria</taxon>
        <taxon>Bacillati</taxon>
        <taxon>Bacillota</taxon>
        <taxon>Clostridia</taxon>
        <taxon>Eubacteriales</taxon>
        <taxon>Oscillospiraceae</taxon>
        <taxon>Pusillibacter</taxon>
    </lineage>
</organism>
<reference evidence="2" key="1">
    <citation type="submission" date="2020-09" db="EMBL/GenBank/DDBJ databases">
        <title>New species isolated from human feces.</title>
        <authorList>
            <person name="Kitahara M."/>
            <person name="Shigeno Y."/>
            <person name="Shime M."/>
            <person name="Matsumoto Y."/>
            <person name="Nakamura S."/>
            <person name="Motooka D."/>
            <person name="Fukuoka S."/>
            <person name="Nishikawa H."/>
            <person name="Benno Y."/>
        </authorList>
    </citation>
    <scope>NUCLEOTIDE SEQUENCE</scope>
    <source>
        <strain evidence="2">MM59</strain>
    </source>
</reference>
<keyword evidence="1" id="KW-0812">Transmembrane</keyword>
<name>A0A810QG46_9FIRM</name>
<evidence type="ECO:0000313" key="3">
    <source>
        <dbReference type="Proteomes" id="UP000679848"/>
    </source>
</evidence>
<keyword evidence="3" id="KW-1185">Reference proteome</keyword>
<keyword evidence="1" id="KW-0472">Membrane</keyword>
<dbReference type="Proteomes" id="UP000679848">
    <property type="component" value="Chromosome"/>
</dbReference>
<evidence type="ECO:0000256" key="1">
    <source>
        <dbReference type="SAM" id="Phobius"/>
    </source>
</evidence>
<keyword evidence="1" id="KW-1133">Transmembrane helix</keyword>
<dbReference type="RefSeq" id="WP_213542732.1">
    <property type="nucleotide sequence ID" value="NZ_AP023420.1"/>
</dbReference>
<dbReference type="EMBL" id="AP023420">
    <property type="protein sequence ID" value="BCK83483.1"/>
    <property type="molecule type" value="Genomic_DNA"/>
</dbReference>
<protein>
    <submittedName>
        <fullName evidence="2">Uncharacterized protein</fullName>
    </submittedName>
</protein>
<sequence length="140" mass="15574">MTIGAWVFVIITAAFGLSIAGFLLWEAIAADKQYEKGLKVGLSIATAATVLITTLICGAYIWYRLNSESGRRALKDQQSNLSGGIERTVSVYDINGQLIKEYSGKFDVETDRESYILFDDEDGNRHMIYYTTGTIIVDEK</sequence>
<accession>A0A810QG46</accession>